<dbReference type="NCBIfam" id="NF000595">
    <property type="entry name" value="PRK00015.1-3"/>
    <property type="match status" value="1"/>
</dbReference>
<dbReference type="PANTHER" id="PTHR10954:SF18">
    <property type="entry name" value="RIBONUCLEASE HII"/>
    <property type="match status" value="1"/>
</dbReference>
<evidence type="ECO:0000256" key="10">
    <source>
        <dbReference type="ARBA" id="ARBA00022723"/>
    </source>
</evidence>
<comment type="subcellular location">
    <subcellularLocation>
        <location evidence="4 14">Cytoplasm</location>
    </subcellularLocation>
</comment>
<evidence type="ECO:0000313" key="18">
    <source>
        <dbReference type="EMBL" id="OGN05840.1"/>
    </source>
</evidence>
<gene>
    <name evidence="14" type="primary">rnhB</name>
    <name evidence="18" type="ORF">A2831_03025</name>
</gene>
<keyword evidence="8 14" id="KW-0963">Cytoplasm</keyword>
<dbReference type="PROSITE" id="PS51975">
    <property type="entry name" value="RNASE_H_2"/>
    <property type="match status" value="1"/>
</dbReference>
<evidence type="ECO:0000313" key="19">
    <source>
        <dbReference type="Proteomes" id="UP000177507"/>
    </source>
</evidence>
<dbReference type="Proteomes" id="UP000177507">
    <property type="component" value="Unassembled WGS sequence"/>
</dbReference>
<proteinExistence type="inferred from homology"/>
<dbReference type="GO" id="GO:0005737">
    <property type="term" value="C:cytoplasm"/>
    <property type="evidence" value="ECO:0007669"/>
    <property type="project" value="UniProtKB-SubCell"/>
</dbReference>
<evidence type="ECO:0000256" key="11">
    <source>
        <dbReference type="ARBA" id="ARBA00022759"/>
    </source>
</evidence>
<evidence type="ECO:0000256" key="1">
    <source>
        <dbReference type="ARBA" id="ARBA00000077"/>
    </source>
</evidence>
<dbReference type="GO" id="GO:0043137">
    <property type="term" value="P:DNA replication, removal of RNA primer"/>
    <property type="evidence" value="ECO:0007669"/>
    <property type="project" value="TreeGrafter"/>
</dbReference>
<evidence type="ECO:0000256" key="14">
    <source>
        <dbReference type="HAMAP-Rule" id="MF_00052"/>
    </source>
</evidence>
<feature type="binding site" evidence="14 15">
    <location>
        <position position="25"/>
    </location>
    <ligand>
        <name>a divalent metal cation</name>
        <dbReference type="ChEBI" id="CHEBI:60240"/>
    </ligand>
</feature>
<evidence type="ECO:0000256" key="3">
    <source>
        <dbReference type="ARBA" id="ARBA00004065"/>
    </source>
</evidence>
<organism evidence="18 19">
    <name type="scientific">Candidatus Yanofskybacteria bacterium RIFCSPHIGHO2_01_FULL_44_17</name>
    <dbReference type="NCBI Taxonomy" id="1802668"/>
    <lineage>
        <taxon>Bacteria</taxon>
        <taxon>Candidatus Yanofskyibacteriota</taxon>
    </lineage>
</organism>
<evidence type="ECO:0000256" key="6">
    <source>
        <dbReference type="ARBA" id="ARBA00012180"/>
    </source>
</evidence>
<evidence type="ECO:0000256" key="16">
    <source>
        <dbReference type="RuleBase" id="RU003515"/>
    </source>
</evidence>
<dbReference type="CDD" id="cd07182">
    <property type="entry name" value="RNase_HII_bacteria_HII_like"/>
    <property type="match status" value="1"/>
</dbReference>
<dbReference type="GO" id="GO:0006298">
    <property type="term" value="P:mismatch repair"/>
    <property type="evidence" value="ECO:0007669"/>
    <property type="project" value="TreeGrafter"/>
</dbReference>
<evidence type="ECO:0000256" key="9">
    <source>
        <dbReference type="ARBA" id="ARBA00022722"/>
    </source>
</evidence>
<dbReference type="STRING" id="1802668.A2831_03025"/>
<dbReference type="GO" id="GO:0003723">
    <property type="term" value="F:RNA binding"/>
    <property type="evidence" value="ECO:0007669"/>
    <property type="project" value="UniProtKB-UniRule"/>
</dbReference>
<dbReference type="EC" id="3.1.26.4" evidence="6 14"/>
<comment type="cofactor">
    <cofactor evidence="14 15">
        <name>Mn(2+)</name>
        <dbReference type="ChEBI" id="CHEBI:29035"/>
    </cofactor>
    <cofactor evidence="14 15">
        <name>Mg(2+)</name>
        <dbReference type="ChEBI" id="CHEBI:18420"/>
    </cofactor>
    <text evidence="14 15">Manganese or magnesium. Binds 1 divalent metal ion per monomer in the absence of substrate. May bind a second metal ion after substrate binding.</text>
</comment>
<name>A0A1F8EZS2_9BACT</name>
<accession>A0A1F8EZS2</accession>
<dbReference type="EMBL" id="MGJI01000001">
    <property type="protein sequence ID" value="OGN05840.1"/>
    <property type="molecule type" value="Genomic_DNA"/>
</dbReference>
<keyword evidence="9 14" id="KW-0540">Nuclease</keyword>
<comment type="cofactor">
    <cofactor evidence="2">
        <name>Mg(2+)</name>
        <dbReference type="ChEBI" id="CHEBI:18420"/>
    </cofactor>
</comment>
<dbReference type="Pfam" id="PF01351">
    <property type="entry name" value="RNase_HII"/>
    <property type="match status" value="1"/>
</dbReference>
<keyword evidence="13 14" id="KW-0464">Manganese</keyword>
<evidence type="ECO:0000256" key="15">
    <source>
        <dbReference type="PROSITE-ProRule" id="PRU01319"/>
    </source>
</evidence>
<sequence>MNLPTKTLERKMLADGYKYVIGVDEVGMACLAGPVYVCAVSLTKEFFEKSHKNLSRLRDSKQLLPHQREKFYDELRKERGIKYQLASCSPATIDKINIYQASRLAMRRAITKLRPSHKSIVLVDGNKKIRGVGLPQKAIVGGDRKIFAIACASIIAKVTRDRLMTRLAKRYPQYGLEKHKGYPTKLHKTMLAQHGICEIHRKSFAPVANLL</sequence>
<evidence type="ECO:0000259" key="17">
    <source>
        <dbReference type="PROSITE" id="PS51975"/>
    </source>
</evidence>
<keyword evidence="11 14" id="KW-0255">Endonuclease</keyword>
<comment type="function">
    <text evidence="3 14 16">Endonuclease that specifically degrades the RNA of RNA-DNA hybrids.</text>
</comment>
<dbReference type="GO" id="GO:0004523">
    <property type="term" value="F:RNA-DNA hybrid ribonuclease activity"/>
    <property type="evidence" value="ECO:0007669"/>
    <property type="project" value="UniProtKB-UniRule"/>
</dbReference>
<dbReference type="PANTHER" id="PTHR10954">
    <property type="entry name" value="RIBONUCLEASE H2 SUBUNIT A"/>
    <property type="match status" value="1"/>
</dbReference>
<feature type="binding site" evidence="14 15">
    <location>
        <position position="124"/>
    </location>
    <ligand>
        <name>a divalent metal cation</name>
        <dbReference type="ChEBI" id="CHEBI:60240"/>
    </ligand>
</feature>
<dbReference type="Gene3D" id="3.30.420.10">
    <property type="entry name" value="Ribonuclease H-like superfamily/Ribonuclease H"/>
    <property type="match status" value="1"/>
</dbReference>
<keyword evidence="12 14" id="KW-0378">Hydrolase</keyword>
<dbReference type="GO" id="GO:0030145">
    <property type="term" value="F:manganese ion binding"/>
    <property type="evidence" value="ECO:0007669"/>
    <property type="project" value="UniProtKB-UniRule"/>
</dbReference>
<comment type="catalytic activity">
    <reaction evidence="1 14 15 16">
        <text>Endonucleolytic cleavage to 5'-phosphomonoester.</text>
        <dbReference type="EC" id="3.1.26.4"/>
    </reaction>
</comment>
<evidence type="ECO:0000256" key="13">
    <source>
        <dbReference type="ARBA" id="ARBA00023211"/>
    </source>
</evidence>
<evidence type="ECO:0000256" key="12">
    <source>
        <dbReference type="ARBA" id="ARBA00022801"/>
    </source>
</evidence>
<dbReference type="InterPro" id="IPR001352">
    <property type="entry name" value="RNase_HII/HIII"/>
</dbReference>
<comment type="similarity">
    <text evidence="5 14 16">Belongs to the RNase HII family.</text>
</comment>
<feature type="domain" description="RNase H type-2" evidence="17">
    <location>
        <begin position="18"/>
        <end position="211"/>
    </location>
</feature>
<evidence type="ECO:0000256" key="2">
    <source>
        <dbReference type="ARBA" id="ARBA00001946"/>
    </source>
</evidence>
<comment type="caution">
    <text evidence="18">The sequence shown here is derived from an EMBL/GenBank/DDBJ whole genome shotgun (WGS) entry which is preliminary data.</text>
</comment>
<dbReference type="InterPro" id="IPR024567">
    <property type="entry name" value="RNase_HII/HIII_dom"/>
</dbReference>
<evidence type="ECO:0000256" key="7">
    <source>
        <dbReference type="ARBA" id="ARBA00019179"/>
    </source>
</evidence>
<evidence type="ECO:0000256" key="4">
    <source>
        <dbReference type="ARBA" id="ARBA00004496"/>
    </source>
</evidence>
<reference evidence="18 19" key="1">
    <citation type="journal article" date="2016" name="Nat. Commun.">
        <title>Thousands of microbial genomes shed light on interconnected biogeochemical processes in an aquifer system.</title>
        <authorList>
            <person name="Anantharaman K."/>
            <person name="Brown C.T."/>
            <person name="Hug L.A."/>
            <person name="Sharon I."/>
            <person name="Castelle C.J."/>
            <person name="Probst A.J."/>
            <person name="Thomas B.C."/>
            <person name="Singh A."/>
            <person name="Wilkins M.J."/>
            <person name="Karaoz U."/>
            <person name="Brodie E.L."/>
            <person name="Williams K.H."/>
            <person name="Hubbard S.S."/>
            <person name="Banfield J.F."/>
        </authorList>
    </citation>
    <scope>NUCLEOTIDE SEQUENCE [LARGE SCALE GENOMIC DNA]</scope>
</reference>
<dbReference type="AlphaFoldDB" id="A0A1F8EZS2"/>
<evidence type="ECO:0000256" key="8">
    <source>
        <dbReference type="ARBA" id="ARBA00022490"/>
    </source>
</evidence>
<dbReference type="SUPFAM" id="SSF53098">
    <property type="entry name" value="Ribonuclease H-like"/>
    <property type="match status" value="1"/>
</dbReference>
<keyword evidence="10 14" id="KW-0479">Metal-binding</keyword>
<dbReference type="InterPro" id="IPR036397">
    <property type="entry name" value="RNaseH_sf"/>
</dbReference>
<protein>
    <recommendedName>
        <fullName evidence="7 14">Ribonuclease HII</fullName>
        <shortName evidence="14">RNase HII</shortName>
        <ecNumber evidence="6 14">3.1.26.4</ecNumber>
    </recommendedName>
</protein>
<dbReference type="InterPro" id="IPR012337">
    <property type="entry name" value="RNaseH-like_sf"/>
</dbReference>
<dbReference type="InterPro" id="IPR022898">
    <property type="entry name" value="RNase_HII"/>
</dbReference>
<evidence type="ECO:0000256" key="5">
    <source>
        <dbReference type="ARBA" id="ARBA00007383"/>
    </source>
</evidence>
<dbReference type="GO" id="GO:0032299">
    <property type="term" value="C:ribonuclease H2 complex"/>
    <property type="evidence" value="ECO:0007669"/>
    <property type="project" value="TreeGrafter"/>
</dbReference>
<dbReference type="HAMAP" id="MF_00052_B">
    <property type="entry name" value="RNase_HII_B"/>
    <property type="match status" value="1"/>
</dbReference>
<feature type="binding site" evidence="14 15">
    <location>
        <position position="24"/>
    </location>
    <ligand>
        <name>a divalent metal cation</name>
        <dbReference type="ChEBI" id="CHEBI:60240"/>
    </ligand>
</feature>